<dbReference type="Proteomes" id="UP000255024">
    <property type="component" value="Unassembled WGS sequence"/>
</dbReference>
<sequence length="344" mass="39698">MQIKKIGFGLAALLLLGYVFIWCKYDWMYEEYDPQKAEELFASKKIRIPVYDTLRVNNFKIGYLSNKRYTYVDGYDYLGGVRNPYLVLVPRNGDNITSLLPYFLDEELTNNFHLIAIDRIGFGGSKVGKNIQGEPYGYYDSKKAFEENAVYATISMLDRIVDNEGKHLDEGRFILGGPTAAMGLGAAYSTYLSSDKFLMVDATLTKRFFFSQWYSQLVVSGIGRAIFPANYVSKQWDLLLNDRVLAEYKEPWLEGVKYTENKENENEYSMYKGASEAGMGKILFFRGLSNSDKKEIKELTDEKAWEAKDHAVDLYIPEEVMKALKEMDVYTLNFNRLDRWKTTE</sequence>
<evidence type="ECO:0008006" key="3">
    <source>
        <dbReference type="Google" id="ProtNLM"/>
    </source>
</evidence>
<keyword evidence="2" id="KW-1185">Reference proteome</keyword>
<organism evidence="1 2">
    <name type="scientific">Myroides odoratus</name>
    <name type="common">Flavobacterium odoratum</name>
    <dbReference type="NCBI Taxonomy" id="256"/>
    <lineage>
        <taxon>Bacteria</taxon>
        <taxon>Pseudomonadati</taxon>
        <taxon>Bacteroidota</taxon>
        <taxon>Flavobacteriia</taxon>
        <taxon>Flavobacteriales</taxon>
        <taxon>Flavobacteriaceae</taxon>
        <taxon>Myroides</taxon>
    </lineage>
</organism>
<protein>
    <recommendedName>
        <fullName evidence="3">Alpha/beta hydrolase family</fullName>
    </recommendedName>
</protein>
<dbReference type="EMBL" id="UGQL01000001">
    <property type="protein sequence ID" value="STZ27927.1"/>
    <property type="molecule type" value="Genomic_DNA"/>
</dbReference>
<dbReference type="RefSeq" id="WP_115091660.1">
    <property type="nucleotide sequence ID" value="NZ_CP068107.1"/>
</dbReference>
<dbReference type="AlphaFoldDB" id="A0A378RP39"/>
<evidence type="ECO:0000313" key="2">
    <source>
        <dbReference type="Proteomes" id="UP000255024"/>
    </source>
</evidence>
<accession>A0A378RP39</accession>
<reference evidence="1 2" key="1">
    <citation type="submission" date="2018-06" db="EMBL/GenBank/DDBJ databases">
        <authorList>
            <consortium name="Pathogen Informatics"/>
            <person name="Doyle S."/>
        </authorList>
    </citation>
    <scope>NUCLEOTIDE SEQUENCE [LARGE SCALE GENOMIC DNA]</scope>
    <source>
        <strain evidence="1 2">NCTC11179</strain>
    </source>
</reference>
<proteinExistence type="predicted"/>
<name>A0A378RP39_MYROD</name>
<evidence type="ECO:0000313" key="1">
    <source>
        <dbReference type="EMBL" id="STZ27927.1"/>
    </source>
</evidence>
<gene>
    <name evidence="1" type="ORF">NCTC11179_01465</name>
</gene>